<organism evidence="1 2">
    <name type="scientific">Imbroritus primus</name>
    <dbReference type="NCBI Taxonomy" id="3058603"/>
    <lineage>
        <taxon>Bacteria</taxon>
        <taxon>Pseudomonadati</taxon>
        <taxon>Pseudomonadota</taxon>
        <taxon>Betaproteobacteria</taxon>
        <taxon>Burkholderiales</taxon>
        <taxon>Burkholderiaceae</taxon>
        <taxon>Imbroritus</taxon>
    </lineage>
</organism>
<name>A0ACD3SMA9_9BURK</name>
<accession>A0ACD3SMA9</accession>
<evidence type="ECO:0000313" key="1">
    <source>
        <dbReference type="EMBL" id="TMS57324.1"/>
    </source>
</evidence>
<sequence>MLRYRDGDLRAFEELYRRHHRGLYLFIAWRSPRQDWIDDIVQDSWANLHQARARYQPQAGFRTYLFQIARNRLIDQLRQQQRVTLASDMGGPDSGNDDSSAFDALVDAHAQQNGPDTQLEQEQQIASLQAAIRALPGEQREALVLQQFNGMSLEDIATLVEAPVETVRSRLRYAMKKLRQRLEPAVTPGEMA</sequence>
<comment type="caution">
    <text evidence="1">The sequence shown here is derived from an EMBL/GenBank/DDBJ whole genome shotgun (WGS) entry which is preliminary data.</text>
</comment>
<evidence type="ECO:0000313" key="2">
    <source>
        <dbReference type="Proteomes" id="UP000004277"/>
    </source>
</evidence>
<protein>
    <submittedName>
        <fullName evidence="1">Sigma-70 family RNA polymerase sigma factor</fullName>
    </submittedName>
</protein>
<proteinExistence type="predicted"/>
<keyword evidence="2" id="KW-1185">Reference proteome</keyword>
<dbReference type="EMBL" id="AKCV02000025">
    <property type="protein sequence ID" value="TMS57324.1"/>
    <property type="molecule type" value="Genomic_DNA"/>
</dbReference>
<reference evidence="1" key="1">
    <citation type="submission" date="2019-05" db="EMBL/GenBank/DDBJ databases">
        <title>Revised genome assembly of Burkholderiaceae (previously Ralstonia) sp. PBA.</title>
        <authorList>
            <person name="Gan H.M."/>
        </authorList>
    </citation>
    <scope>NUCLEOTIDE SEQUENCE</scope>
    <source>
        <strain evidence="1">PBA</strain>
    </source>
</reference>
<gene>
    <name evidence="1" type="ORF">MW7_014700</name>
</gene>
<dbReference type="Proteomes" id="UP000004277">
    <property type="component" value="Unassembled WGS sequence"/>
</dbReference>